<evidence type="ECO:0000256" key="4">
    <source>
        <dbReference type="ARBA" id="ARBA00022692"/>
    </source>
</evidence>
<sequence>MELTINWYIGLSVILFSLGALGVLLRRNAIIVFMSIEIMLNAANLLFVAFSRHLGDLDGQVLVFFVITVAAAEVAVGLALIVTIFRSKKSINIDEINLMKG</sequence>
<protein>
    <submittedName>
        <fullName evidence="10">NADH-ubiquinone oxidoreductase chain K</fullName>
        <ecNumber evidence="10">1.6.5.3</ecNumber>
    </submittedName>
</protein>
<gene>
    <name evidence="10" type="ORF">MNBD_CHLOROFLEXI01-633</name>
</gene>
<evidence type="ECO:0000313" key="10">
    <source>
        <dbReference type="EMBL" id="VAW33148.1"/>
    </source>
</evidence>
<dbReference type="Gene3D" id="1.10.287.3510">
    <property type="match status" value="1"/>
</dbReference>
<keyword evidence="3" id="KW-0813">Transport</keyword>
<feature type="transmembrane region" description="Helical" evidence="9">
    <location>
        <begin position="30"/>
        <end position="50"/>
    </location>
</feature>
<dbReference type="InterPro" id="IPR039428">
    <property type="entry name" value="NUOK/Mnh_C1-like"/>
</dbReference>
<keyword evidence="4 9" id="KW-0812">Transmembrane</keyword>
<keyword evidence="6 9" id="KW-1133">Transmembrane helix</keyword>
<dbReference type="PANTHER" id="PTHR11434:SF21">
    <property type="entry name" value="NADH DEHYDROGENASE SUBUNIT 4L-RELATED"/>
    <property type="match status" value="1"/>
</dbReference>
<feature type="transmembrane region" description="Helical" evidence="9">
    <location>
        <begin position="62"/>
        <end position="85"/>
    </location>
</feature>
<keyword evidence="10" id="KW-0830">Ubiquinone</keyword>
<reference evidence="10" key="1">
    <citation type="submission" date="2018-06" db="EMBL/GenBank/DDBJ databases">
        <authorList>
            <person name="Zhirakovskaya E."/>
        </authorList>
    </citation>
    <scope>NUCLEOTIDE SEQUENCE</scope>
</reference>
<dbReference type="NCBIfam" id="NF004320">
    <property type="entry name" value="PRK05715.1-2"/>
    <property type="match status" value="1"/>
</dbReference>
<accession>A0A3B0UQJ8</accession>
<dbReference type="HAMAP" id="MF_01456">
    <property type="entry name" value="NDH1_NuoK"/>
    <property type="match status" value="1"/>
</dbReference>
<keyword evidence="7" id="KW-0520">NAD</keyword>
<dbReference type="PANTHER" id="PTHR11434">
    <property type="entry name" value="NADH-UBIQUINONE OXIDOREDUCTASE SUBUNIT ND4L"/>
    <property type="match status" value="1"/>
</dbReference>
<dbReference type="GO" id="GO:0030964">
    <property type="term" value="C:NADH dehydrogenase complex"/>
    <property type="evidence" value="ECO:0007669"/>
    <property type="project" value="TreeGrafter"/>
</dbReference>
<evidence type="ECO:0000256" key="5">
    <source>
        <dbReference type="ARBA" id="ARBA00022967"/>
    </source>
</evidence>
<dbReference type="GO" id="GO:0042773">
    <property type="term" value="P:ATP synthesis coupled electron transport"/>
    <property type="evidence" value="ECO:0007669"/>
    <property type="project" value="InterPro"/>
</dbReference>
<comment type="subcellular location">
    <subcellularLocation>
        <location evidence="1">Membrane</location>
        <topology evidence="1">Multi-pass membrane protein</topology>
    </subcellularLocation>
</comment>
<dbReference type="GO" id="GO:0016651">
    <property type="term" value="F:oxidoreductase activity, acting on NAD(P)H"/>
    <property type="evidence" value="ECO:0007669"/>
    <property type="project" value="InterPro"/>
</dbReference>
<evidence type="ECO:0000256" key="3">
    <source>
        <dbReference type="ARBA" id="ARBA00022448"/>
    </source>
</evidence>
<evidence type="ECO:0000256" key="2">
    <source>
        <dbReference type="ARBA" id="ARBA00010519"/>
    </source>
</evidence>
<evidence type="ECO:0000256" key="8">
    <source>
        <dbReference type="ARBA" id="ARBA00023136"/>
    </source>
</evidence>
<dbReference type="Pfam" id="PF00420">
    <property type="entry name" value="Oxidored_q2"/>
    <property type="match status" value="1"/>
</dbReference>
<dbReference type="NCBIfam" id="NF004323">
    <property type="entry name" value="PRK05715.1-5"/>
    <property type="match status" value="1"/>
</dbReference>
<comment type="similarity">
    <text evidence="2">Belongs to the complex I subunit 4L family.</text>
</comment>
<evidence type="ECO:0000256" key="1">
    <source>
        <dbReference type="ARBA" id="ARBA00004141"/>
    </source>
</evidence>
<dbReference type="EC" id="1.6.5.3" evidence="10"/>
<evidence type="ECO:0000256" key="9">
    <source>
        <dbReference type="SAM" id="Phobius"/>
    </source>
</evidence>
<dbReference type="AlphaFoldDB" id="A0A3B0UQJ8"/>
<dbReference type="NCBIfam" id="NF004321">
    <property type="entry name" value="PRK05715.1-3"/>
    <property type="match status" value="1"/>
</dbReference>
<name>A0A3B0UQJ8_9ZZZZ</name>
<evidence type="ECO:0000256" key="6">
    <source>
        <dbReference type="ARBA" id="ARBA00022989"/>
    </source>
</evidence>
<proteinExistence type="inferred from homology"/>
<dbReference type="FunFam" id="1.10.287.3510:FF:000001">
    <property type="entry name" value="NADH-quinone oxidoreductase subunit K"/>
    <property type="match status" value="1"/>
</dbReference>
<dbReference type="EMBL" id="UOEU01000423">
    <property type="protein sequence ID" value="VAW33148.1"/>
    <property type="molecule type" value="Genomic_DNA"/>
</dbReference>
<evidence type="ECO:0000256" key="7">
    <source>
        <dbReference type="ARBA" id="ARBA00023027"/>
    </source>
</evidence>
<feature type="transmembrane region" description="Helical" evidence="9">
    <location>
        <begin position="6"/>
        <end position="25"/>
    </location>
</feature>
<keyword evidence="5" id="KW-1278">Translocase</keyword>
<keyword evidence="10" id="KW-0560">Oxidoreductase</keyword>
<dbReference type="InterPro" id="IPR001133">
    <property type="entry name" value="NADH_UbQ_OxRdtase_chain4L/K"/>
</dbReference>
<keyword evidence="8 9" id="KW-0472">Membrane</keyword>
<organism evidence="10">
    <name type="scientific">hydrothermal vent metagenome</name>
    <dbReference type="NCBI Taxonomy" id="652676"/>
    <lineage>
        <taxon>unclassified sequences</taxon>
        <taxon>metagenomes</taxon>
        <taxon>ecological metagenomes</taxon>
    </lineage>
</organism>